<keyword evidence="2" id="KW-1185">Reference proteome</keyword>
<name>A0A9D3Y665_DREPO</name>
<dbReference type="Proteomes" id="UP000828390">
    <property type="component" value="Unassembled WGS sequence"/>
</dbReference>
<evidence type="ECO:0000313" key="2">
    <source>
        <dbReference type="Proteomes" id="UP000828390"/>
    </source>
</evidence>
<organism evidence="1 2">
    <name type="scientific">Dreissena polymorpha</name>
    <name type="common">Zebra mussel</name>
    <name type="synonym">Mytilus polymorpha</name>
    <dbReference type="NCBI Taxonomy" id="45954"/>
    <lineage>
        <taxon>Eukaryota</taxon>
        <taxon>Metazoa</taxon>
        <taxon>Spiralia</taxon>
        <taxon>Lophotrochozoa</taxon>
        <taxon>Mollusca</taxon>
        <taxon>Bivalvia</taxon>
        <taxon>Autobranchia</taxon>
        <taxon>Heteroconchia</taxon>
        <taxon>Euheterodonta</taxon>
        <taxon>Imparidentia</taxon>
        <taxon>Neoheterodontei</taxon>
        <taxon>Myida</taxon>
        <taxon>Dreissenoidea</taxon>
        <taxon>Dreissenidae</taxon>
        <taxon>Dreissena</taxon>
    </lineage>
</organism>
<sequence length="155" mass="17698">MEVLAANDGLGAHPVLREENAGVQTECISPRVRYNEELNGYHFPYFREQFINREKLPSGSETFRQVVDEITNDVNKIEIPEKQAPIHVKVRRISEGTMNRRTSTVNTDTAQKARRVSWGKPTYVKSEDATSFNRPRVSSDSAVVMKKVLKAHRKN</sequence>
<reference evidence="1" key="2">
    <citation type="submission" date="2020-11" db="EMBL/GenBank/DDBJ databases">
        <authorList>
            <person name="McCartney M.A."/>
            <person name="Auch B."/>
            <person name="Kono T."/>
            <person name="Mallez S."/>
            <person name="Becker A."/>
            <person name="Gohl D.M."/>
            <person name="Silverstein K.A.T."/>
            <person name="Koren S."/>
            <person name="Bechman K.B."/>
            <person name="Herman A."/>
            <person name="Abrahante J.E."/>
            <person name="Garbe J."/>
        </authorList>
    </citation>
    <scope>NUCLEOTIDE SEQUENCE</scope>
    <source>
        <strain evidence="1">Duluth1</strain>
        <tissue evidence="1">Whole animal</tissue>
    </source>
</reference>
<comment type="caution">
    <text evidence="1">The sequence shown here is derived from an EMBL/GenBank/DDBJ whole genome shotgun (WGS) entry which is preliminary data.</text>
</comment>
<reference evidence="1" key="1">
    <citation type="journal article" date="2019" name="bioRxiv">
        <title>The Genome of the Zebra Mussel, Dreissena polymorpha: A Resource for Invasive Species Research.</title>
        <authorList>
            <person name="McCartney M.A."/>
            <person name="Auch B."/>
            <person name="Kono T."/>
            <person name="Mallez S."/>
            <person name="Zhang Y."/>
            <person name="Obille A."/>
            <person name="Becker A."/>
            <person name="Abrahante J.E."/>
            <person name="Garbe J."/>
            <person name="Badalamenti J.P."/>
            <person name="Herman A."/>
            <person name="Mangelson H."/>
            <person name="Liachko I."/>
            <person name="Sullivan S."/>
            <person name="Sone E.D."/>
            <person name="Koren S."/>
            <person name="Silverstein K.A.T."/>
            <person name="Beckman K.B."/>
            <person name="Gohl D.M."/>
        </authorList>
    </citation>
    <scope>NUCLEOTIDE SEQUENCE</scope>
    <source>
        <strain evidence="1">Duluth1</strain>
        <tissue evidence="1">Whole animal</tissue>
    </source>
</reference>
<dbReference type="AlphaFoldDB" id="A0A9D3Y665"/>
<accession>A0A9D3Y665</accession>
<protein>
    <submittedName>
        <fullName evidence="1">Uncharacterized protein</fullName>
    </submittedName>
</protein>
<evidence type="ECO:0000313" key="1">
    <source>
        <dbReference type="EMBL" id="KAH3694603.1"/>
    </source>
</evidence>
<gene>
    <name evidence="1" type="ORF">DPMN_082043</name>
</gene>
<dbReference type="EMBL" id="JAIWYP010000016">
    <property type="protein sequence ID" value="KAH3694603.1"/>
    <property type="molecule type" value="Genomic_DNA"/>
</dbReference>
<proteinExistence type="predicted"/>